<accession>A0A1W0WIE3</accession>
<dbReference type="EMBL" id="MTYJ01000096">
    <property type="protein sequence ID" value="OQV14942.1"/>
    <property type="molecule type" value="Genomic_DNA"/>
</dbReference>
<evidence type="ECO:0000256" key="7">
    <source>
        <dbReference type="ARBA" id="ARBA00022842"/>
    </source>
</evidence>
<dbReference type="PIRSF" id="PIRSF000530">
    <property type="entry name" value="Galactokinase"/>
    <property type="match status" value="1"/>
</dbReference>
<dbReference type="InterPro" id="IPR014721">
    <property type="entry name" value="Ribsml_uS5_D2-typ_fold_subgr"/>
</dbReference>
<dbReference type="SUPFAM" id="SSF54211">
    <property type="entry name" value="Ribosomal protein S5 domain 2-like"/>
    <property type="match status" value="1"/>
</dbReference>
<feature type="domain" description="Galactokinase N-terminal" evidence="11">
    <location>
        <begin position="22"/>
        <end position="68"/>
    </location>
</feature>
<evidence type="ECO:0000313" key="12">
    <source>
        <dbReference type="EMBL" id="OQV14942.1"/>
    </source>
</evidence>
<evidence type="ECO:0000259" key="11">
    <source>
        <dbReference type="Pfam" id="PF10509"/>
    </source>
</evidence>
<dbReference type="InterPro" id="IPR013750">
    <property type="entry name" value="GHMP_kinase_C_dom"/>
</dbReference>
<dbReference type="GO" id="GO:0005829">
    <property type="term" value="C:cytosol"/>
    <property type="evidence" value="ECO:0007669"/>
    <property type="project" value="TreeGrafter"/>
</dbReference>
<comment type="caution">
    <text evidence="12">The sequence shown here is derived from an EMBL/GenBank/DDBJ whole genome shotgun (WGS) entry which is preliminary data.</text>
</comment>
<dbReference type="PANTHER" id="PTHR10457">
    <property type="entry name" value="MEVALONATE KINASE/GALACTOKINASE"/>
    <property type="match status" value="1"/>
</dbReference>
<comment type="similarity">
    <text evidence="1">Belongs to the GHMP kinase family. GalK subfamily.</text>
</comment>
<dbReference type="Pfam" id="PF10509">
    <property type="entry name" value="GalKase_gal_bdg"/>
    <property type="match status" value="1"/>
</dbReference>
<dbReference type="PRINTS" id="PR00473">
    <property type="entry name" value="GALCTOKINASE"/>
</dbReference>
<dbReference type="PANTHER" id="PTHR10457:SF7">
    <property type="entry name" value="GALACTOKINASE-RELATED"/>
    <property type="match status" value="1"/>
</dbReference>
<dbReference type="InterPro" id="IPR006206">
    <property type="entry name" value="Mevalonate/galactokinase"/>
</dbReference>
<evidence type="ECO:0000256" key="4">
    <source>
        <dbReference type="ARBA" id="ARBA00022741"/>
    </source>
</evidence>
<dbReference type="Pfam" id="PF00288">
    <property type="entry name" value="GHMP_kinases_N"/>
    <property type="match status" value="1"/>
</dbReference>
<evidence type="ECO:0000259" key="9">
    <source>
        <dbReference type="Pfam" id="PF00288"/>
    </source>
</evidence>
<dbReference type="OrthoDB" id="275179at2759"/>
<evidence type="ECO:0000259" key="10">
    <source>
        <dbReference type="Pfam" id="PF08544"/>
    </source>
</evidence>
<organism evidence="12 13">
    <name type="scientific">Hypsibius exemplaris</name>
    <name type="common">Freshwater tardigrade</name>
    <dbReference type="NCBI Taxonomy" id="2072580"/>
    <lineage>
        <taxon>Eukaryota</taxon>
        <taxon>Metazoa</taxon>
        <taxon>Ecdysozoa</taxon>
        <taxon>Tardigrada</taxon>
        <taxon>Eutardigrada</taxon>
        <taxon>Parachela</taxon>
        <taxon>Hypsibioidea</taxon>
        <taxon>Hypsibiidae</taxon>
        <taxon>Hypsibius</taxon>
    </lineage>
</organism>
<keyword evidence="4" id="KW-0547">Nucleotide-binding</keyword>
<keyword evidence="3" id="KW-0479">Metal-binding</keyword>
<evidence type="ECO:0000313" key="13">
    <source>
        <dbReference type="Proteomes" id="UP000192578"/>
    </source>
</evidence>
<evidence type="ECO:0000256" key="2">
    <source>
        <dbReference type="ARBA" id="ARBA00022679"/>
    </source>
</evidence>
<sequence>MSSHGDVVQIPEISSLVEQAQESFRSRFGRAARYCGIAPGRVNLIGEHTDYNDGFVLPMALPLVTVMVGDIRVSGDSSRVITLSQAADEPRELEFGPGKLTPGKPAWANYVKGVVANFHLGQIPAFEAVIATSVPLGGGVSSSASLEVACFMFLAALTSHLESIDLKEVARACQKAEHQFADMPCGIMDQMVTCLAKPGTALLLDCRSLETDFVPLDDPELVVLVTNSNVRHTLTGSEYPSRRRSCETSAQHFSLKSLRDLDMDTLLNGAEGLADQELLRRSRHIVSEIKRTQDAAAALKTRDYKQFGRLMNESHFSLRDDFEVSCPEVDELVALAQSVPGVFGSRMTGGGFGGCTVTLVTRDAVDRAIEVMRSGYHGSATFYVCEPAAGSRGLQFPHSN</sequence>
<dbReference type="GO" id="GO:0046872">
    <property type="term" value="F:metal ion binding"/>
    <property type="evidence" value="ECO:0007669"/>
    <property type="project" value="UniProtKB-KW"/>
</dbReference>
<proteinExistence type="inferred from homology"/>
<dbReference type="FunFam" id="3.30.230.10:FF:000040">
    <property type="entry name" value="Galactokinase 1"/>
    <property type="match status" value="1"/>
</dbReference>
<dbReference type="PRINTS" id="PR00959">
    <property type="entry name" value="MEVGALKINASE"/>
</dbReference>
<dbReference type="AlphaFoldDB" id="A0A1W0WIE3"/>
<feature type="domain" description="GHMP kinase C-terminal" evidence="10">
    <location>
        <begin position="296"/>
        <end position="376"/>
    </location>
</feature>
<dbReference type="Proteomes" id="UP000192578">
    <property type="component" value="Unassembled WGS sequence"/>
</dbReference>
<name>A0A1W0WIE3_HYPEX</name>
<dbReference type="InterPro" id="IPR036554">
    <property type="entry name" value="GHMP_kinase_C_sf"/>
</dbReference>
<keyword evidence="8" id="KW-0119">Carbohydrate metabolism</keyword>
<dbReference type="InterPro" id="IPR019741">
    <property type="entry name" value="Galactokinase_CS"/>
</dbReference>
<keyword evidence="2" id="KW-0808">Transferase</keyword>
<dbReference type="InterPro" id="IPR000705">
    <property type="entry name" value="Galactokinase"/>
</dbReference>
<dbReference type="GO" id="GO:0004335">
    <property type="term" value="F:galactokinase activity"/>
    <property type="evidence" value="ECO:0007669"/>
    <property type="project" value="InterPro"/>
</dbReference>
<evidence type="ECO:0000256" key="6">
    <source>
        <dbReference type="ARBA" id="ARBA00022840"/>
    </source>
</evidence>
<evidence type="ECO:0000256" key="1">
    <source>
        <dbReference type="ARBA" id="ARBA00006566"/>
    </source>
</evidence>
<dbReference type="InterPro" id="IPR006204">
    <property type="entry name" value="GHMP_kinase_N_dom"/>
</dbReference>
<dbReference type="Gene3D" id="3.30.70.890">
    <property type="entry name" value="GHMP kinase, C-terminal domain"/>
    <property type="match status" value="1"/>
</dbReference>
<evidence type="ECO:0000256" key="8">
    <source>
        <dbReference type="ARBA" id="ARBA00023277"/>
    </source>
</evidence>
<dbReference type="InterPro" id="IPR020568">
    <property type="entry name" value="Ribosomal_Su5_D2-typ_SF"/>
</dbReference>
<reference evidence="13" key="1">
    <citation type="submission" date="2017-01" db="EMBL/GenBank/DDBJ databases">
        <title>Comparative genomics of anhydrobiosis in the tardigrade Hypsibius dujardini.</title>
        <authorList>
            <person name="Yoshida Y."/>
            <person name="Koutsovoulos G."/>
            <person name="Laetsch D."/>
            <person name="Stevens L."/>
            <person name="Kumar S."/>
            <person name="Horikawa D."/>
            <person name="Ishino K."/>
            <person name="Komine S."/>
            <person name="Tomita M."/>
            <person name="Blaxter M."/>
            <person name="Arakawa K."/>
        </authorList>
    </citation>
    <scope>NUCLEOTIDE SEQUENCE [LARGE SCALE GENOMIC DNA]</scope>
    <source>
        <strain evidence="13">Z151</strain>
    </source>
</reference>
<dbReference type="SUPFAM" id="SSF55060">
    <property type="entry name" value="GHMP Kinase, C-terminal domain"/>
    <property type="match status" value="1"/>
</dbReference>
<keyword evidence="5" id="KW-0418">Kinase</keyword>
<dbReference type="InterPro" id="IPR019539">
    <property type="entry name" value="GalKase_N"/>
</dbReference>
<evidence type="ECO:0000256" key="3">
    <source>
        <dbReference type="ARBA" id="ARBA00022723"/>
    </source>
</evidence>
<dbReference type="FunFam" id="3.30.70.890:FF:000001">
    <property type="entry name" value="Galactokinase"/>
    <property type="match status" value="1"/>
</dbReference>
<gene>
    <name evidence="12" type="ORF">BV898_10846</name>
</gene>
<protein>
    <submittedName>
        <fullName evidence="12">Galactokinase</fullName>
    </submittedName>
</protein>
<dbReference type="Gene3D" id="3.30.230.10">
    <property type="match status" value="1"/>
</dbReference>
<dbReference type="Pfam" id="PF08544">
    <property type="entry name" value="GHMP_kinases_C"/>
    <property type="match status" value="1"/>
</dbReference>
<dbReference type="GO" id="GO:0006012">
    <property type="term" value="P:galactose metabolic process"/>
    <property type="evidence" value="ECO:0007669"/>
    <property type="project" value="InterPro"/>
</dbReference>
<evidence type="ECO:0000256" key="5">
    <source>
        <dbReference type="ARBA" id="ARBA00022777"/>
    </source>
</evidence>
<feature type="domain" description="GHMP kinase N-terminal" evidence="9">
    <location>
        <begin position="109"/>
        <end position="195"/>
    </location>
</feature>
<dbReference type="GO" id="GO:0005524">
    <property type="term" value="F:ATP binding"/>
    <property type="evidence" value="ECO:0007669"/>
    <property type="project" value="UniProtKB-KW"/>
</dbReference>
<dbReference type="NCBIfam" id="TIGR00131">
    <property type="entry name" value="gal_kin"/>
    <property type="match status" value="1"/>
</dbReference>
<dbReference type="PROSITE" id="PS00106">
    <property type="entry name" value="GALACTOKINASE"/>
    <property type="match status" value="1"/>
</dbReference>
<keyword evidence="13" id="KW-1185">Reference proteome</keyword>
<keyword evidence="6" id="KW-0067">ATP-binding</keyword>
<keyword evidence="7" id="KW-0460">Magnesium</keyword>